<feature type="region of interest" description="Disordered" evidence="1">
    <location>
        <begin position="1"/>
        <end position="29"/>
    </location>
</feature>
<evidence type="ECO:0000313" key="2">
    <source>
        <dbReference type="EMBL" id="MCP2273227.1"/>
    </source>
</evidence>
<evidence type="ECO:0000256" key="1">
    <source>
        <dbReference type="SAM" id="MobiDB-lite"/>
    </source>
</evidence>
<dbReference type="Proteomes" id="UP001205185">
    <property type="component" value="Unassembled WGS sequence"/>
</dbReference>
<dbReference type="RefSeq" id="WP_253890371.1">
    <property type="nucleotide sequence ID" value="NZ_BAAAVB010000019.1"/>
</dbReference>
<reference evidence="2 3" key="1">
    <citation type="submission" date="2022-06" db="EMBL/GenBank/DDBJ databases">
        <title>Genomic Encyclopedia of Archaeal and Bacterial Type Strains, Phase II (KMG-II): from individual species to whole genera.</title>
        <authorList>
            <person name="Goeker M."/>
        </authorList>
    </citation>
    <scope>NUCLEOTIDE SEQUENCE [LARGE SCALE GENOMIC DNA]</scope>
    <source>
        <strain evidence="2 3">DSM 44255</strain>
    </source>
</reference>
<dbReference type="EMBL" id="JAMTCO010000015">
    <property type="protein sequence ID" value="MCP2273227.1"/>
    <property type="molecule type" value="Genomic_DNA"/>
</dbReference>
<gene>
    <name evidence="2" type="ORF">LV75_005753</name>
</gene>
<name>A0ABT1IKP8_9PSEU</name>
<feature type="compositionally biased region" description="Basic residues" evidence="1">
    <location>
        <begin position="1"/>
        <end position="23"/>
    </location>
</feature>
<evidence type="ECO:0000313" key="3">
    <source>
        <dbReference type="Proteomes" id="UP001205185"/>
    </source>
</evidence>
<proteinExistence type="predicted"/>
<sequence>MSKARRNKQARRNRATQKPRRVKATSIPTEQEAADAALARLARRLDASSHSIAELYALGYLELGYQQVMETTPDWMHETNALDLIILGITRKNFRSGHEFLHIRSAWLQEMRRTPHWRDIEKFVSVAVELSRASGLALDDGDLMFRLIAYLEDAGIDKRKIPAALRPNSLLANMRLARDYSKSPFLPQPTAETAQLAEEYIADLAGDREFPQSYASTLRDALLLFERAKLPILEDSLSLLLALYAGVAGSNEIQVTDLAASAEAWARGVADSSPLAPIVDTILSCATAEIGTVETLARLFAIPAFLEPTTTELQQRDVRPASDITQIAHELGYRSVEFSDHKAVTMGPLIAAQLKHQVRLFEERFGHPPAPEDPIHKGIDYNEERLRTLRLLTTLGVHPALNYAFEVEDLIPGSREAFLTPKDETAWQSAVDRYIREHPEDGAPDLDEEFAKIRTISAFLTLQSAAGDTDLAKAIVAILNDSTMSYTNEVAAIIEFLDGMEEDIVEVAADIDSLGQILKVATSWGGSTLRKRVQDWIDDDYSAFDPVSLFVVASVWWDRSRNNQRRT</sequence>
<accession>A0ABT1IKP8</accession>
<comment type="caution">
    <text evidence="2">The sequence shown here is derived from an EMBL/GenBank/DDBJ whole genome shotgun (WGS) entry which is preliminary data.</text>
</comment>
<organism evidence="2 3">
    <name type="scientific">Actinokineospora diospyrosa</name>
    <dbReference type="NCBI Taxonomy" id="103728"/>
    <lineage>
        <taxon>Bacteria</taxon>
        <taxon>Bacillati</taxon>
        <taxon>Actinomycetota</taxon>
        <taxon>Actinomycetes</taxon>
        <taxon>Pseudonocardiales</taxon>
        <taxon>Pseudonocardiaceae</taxon>
        <taxon>Actinokineospora</taxon>
    </lineage>
</organism>
<keyword evidence="3" id="KW-1185">Reference proteome</keyword>
<protein>
    <submittedName>
        <fullName evidence="2">Uncharacterized protein</fullName>
    </submittedName>
</protein>